<name>A0ABQ3ZPM9_9ACTN</name>
<dbReference type="InterPro" id="IPR043138">
    <property type="entry name" value="GGT_lsub"/>
</dbReference>
<evidence type="ECO:0000256" key="1">
    <source>
        <dbReference type="SAM" id="MobiDB-lite"/>
    </source>
</evidence>
<keyword evidence="3" id="KW-1185">Reference proteome</keyword>
<organism evidence="2 3">
    <name type="scientific">Winogradskya humida</name>
    <dbReference type="NCBI Taxonomy" id="113566"/>
    <lineage>
        <taxon>Bacteria</taxon>
        <taxon>Bacillati</taxon>
        <taxon>Actinomycetota</taxon>
        <taxon>Actinomycetes</taxon>
        <taxon>Micromonosporales</taxon>
        <taxon>Micromonosporaceae</taxon>
        <taxon>Winogradskya</taxon>
    </lineage>
</organism>
<evidence type="ECO:0000313" key="3">
    <source>
        <dbReference type="Proteomes" id="UP000603200"/>
    </source>
</evidence>
<keyword evidence="2" id="KW-0808">Transferase</keyword>
<dbReference type="InterPro" id="IPR052896">
    <property type="entry name" value="GGT-like_enzyme"/>
</dbReference>
<evidence type="ECO:0000313" key="2">
    <source>
        <dbReference type="EMBL" id="GIE20545.1"/>
    </source>
</evidence>
<dbReference type="InterPro" id="IPR029055">
    <property type="entry name" value="Ntn_hydrolases_N"/>
</dbReference>
<reference evidence="2 3" key="1">
    <citation type="submission" date="2021-01" db="EMBL/GenBank/DDBJ databases">
        <title>Whole genome shotgun sequence of Actinoplanes humidus NBRC 14915.</title>
        <authorList>
            <person name="Komaki H."/>
            <person name="Tamura T."/>
        </authorList>
    </citation>
    <scope>NUCLEOTIDE SEQUENCE [LARGE SCALE GENOMIC DNA]</scope>
    <source>
        <strain evidence="2 3">NBRC 14915</strain>
    </source>
</reference>
<dbReference type="GO" id="GO:0016740">
    <property type="term" value="F:transferase activity"/>
    <property type="evidence" value="ECO:0007669"/>
    <property type="project" value="UniProtKB-KW"/>
</dbReference>
<dbReference type="Gene3D" id="3.60.20.40">
    <property type="match status" value="1"/>
</dbReference>
<dbReference type="RefSeq" id="WP_203837701.1">
    <property type="nucleotide sequence ID" value="NZ_BAAATV010000008.1"/>
</dbReference>
<protein>
    <submittedName>
        <fullName evidence="2">Transferase</fullName>
    </submittedName>
</protein>
<dbReference type="PRINTS" id="PR01210">
    <property type="entry name" value="GGTRANSPTASE"/>
</dbReference>
<dbReference type="EMBL" id="BOMN01000041">
    <property type="protein sequence ID" value="GIE20545.1"/>
    <property type="molecule type" value="Genomic_DNA"/>
</dbReference>
<accession>A0ABQ3ZPM9</accession>
<dbReference type="InterPro" id="IPR043137">
    <property type="entry name" value="GGT_ssub_C"/>
</dbReference>
<dbReference type="Proteomes" id="UP000603200">
    <property type="component" value="Unassembled WGS sequence"/>
</dbReference>
<proteinExistence type="predicted"/>
<dbReference type="Pfam" id="PF01019">
    <property type="entry name" value="G_glu_transpept"/>
    <property type="match status" value="1"/>
</dbReference>
<gene>
    <name evidence="2" type="ORF">Ahu01nite_036470</name>
</gene>
<feature type="region of interest" description="Disordered" evidence="1">
    <location>
        <begin position="385"/>
        <end position="409"/>
    </location>
</feature>
<comment type="caution">
    <text evidence="2">The sequence shown here is derived from an EMBL/GenBank/DDBJ whole genome shotgun (WGS) entry which is preliminary data.</text>
</comment>
<dbReference type="SUPFAM" id="SSF56235">
    <property type="entry name" value="N-terminal nucleophile aminohydrolases (Ntn hydrolases)"/>
    <property type="match status" value="1"/>
</dbReference>
<dbReference type="PANTHER" id="PTHR43881">
    <property type="entry name" value="GAMMA-GLUTAMYLTRANSPEPTIDASE (AFU_ORTHOLOGUE AFUA_4G13580)"/>
    <property type="match status" value="1"/>
</dbReference>
<sequence length="601" mass="63471">MRENLKFVEPAGDLGRPLLQGSFGMAATTHWVATGVAQAVLERGGNAFDAAVAAGFVMHVVEPHLNGAGGDMVAMVAPVGADVAVVAGQGAAPRRATVEHYVGVGLSAVPGSGALAAAVPGAVEAWLWMLREHGSWDVADVLAYAIHYAEVGQPLGPAAARTIATMADHFREHWPSSAATWLVDGEVPAAGQVVRLPGYARTLRRLVEAAGDATSRTARIDDVLREWKTGFVADEAAAFAGRVHRHSDGGDYAGVVEAADFAGFRVVAEEPVEIEFRGHVIAKASFWAQGPVLLQALAILDTFGDAELDPSTEIGVHNVVEALKLAMADRDAYYGDAADNHELLRQLLTPEYARSRAALITGEASGVWRPGTIRGVEPYRVPLRSTGDREESAGTGEPTVRPTGVTKGDTSHIDVVDRHGNMVSATPSGGWLQSNPTIPELGFCLGTRLQMTWLDPASPSALKPGRRPRTTLSPTVLSRNGVAVSALGSPGGDQQDQWQLVYLLRTLVGGYNPQEAIEAPMFHTTAVAQSFWPRHWTPTGVVVEDRLGSDVIEGLCRRGHDVTVAGPWSLGRLSAVLRDPGTGLLSAAANPRGMQGYAAGR</sequence>
<dbReference type="PANTHER" id="PTHR43881:SF1">
    <property type="entry name" value="GAMMA-GLUTAMYLTRANSPEPTIDASE (AFU_ORTHOLOGUE AFUA_4G13580)"/>
    <property type="match status" value="1"/>
</dbReference>
<dbReference type="Gene3D" id="1.10.246.130">
    <property type="match status" value="1"/>
</dbReference>